<evidence type="ECO:0000259" key="1">
    <source>
        <dbReference type="Pfam" id="PF13185"/>
    </source>
</evidence>
<dbReference type="AlphaFoldDB" id="A0A366HSJ5"/>
<dbReference type="InterPro" id="IPR029016">
    <property type="entry name" value="GAF-like_dom_sf"/>
</dbReference>
<dbReference type="RefSeq" id="WP_113956194.1">
    <property type="nucleotide sequence ID" value="NZ_QNRR01000001.1"/>
</dbReference>
<keyword evidence="3" id="KW-1185">Reference proteome</keyword>
<accession>A0A366HSJ5</accession>
<dbReference type="Gene3D" id="3.30.450.40">
    <property type="match status" value="1"/>
</dbReference>
<sequence length="206" mass="22659">MSSYADLGNTTSMRWLPDPRVAPHAQAIEERVGNFAAHIRPATFSEFLDPLMVRLFADCLRDAGAHEGVVWLADKEQKFLLCAYNQGPHSDRLNNLKVPVDTGLSGMILATQQPFCENNLSQNRAGASTLEERLGVIMCSRVLVPFFIAGKMRGVLAAYQFKDTLGCPEPGGFTPEAVEELNLLSRLMGRLLDHKLLCAAIGLEED</sequence>
<name>A0A366HSJ5_9BACT</name>
<dbReference type="Pfam" id="PF13185">
    <property type="entry name" value="GAF_2"/>
    <property type="match status" value="1"/>
</dbReference>
<proteinExistence type="predicted"/>
<organism evidence="2 3">
    <name type="scientific">Roseimicrobium gellanilyticum</name>
    <dbReference type="NCBI Taxonomy" id="748857"/>
    <lineage>
        <taxon>Bacteria</taxon>
        <taxon>Pseudomonadati</taxon>
        <taxon>Verrucomicrobiota</taxon>
        <taxon>Verrucomicrobiia</taxon>
        <taxon>Verrucomicrobiales</taxon>
        <taxon>Verrucomicrobiaceae</taxon>
        <taxon>Roseimicrobium</taxon>
    </lineage>
</organism>
<dbReference type="OrthoDB" id="189498at2"/>
<dbReference type="InterPro" id="IPR003018">
    <property type="entry name" value="GAF"/>
</dbReference>
<evidence type="ECO:0000313" key="2">
    <source>
        <dbReference type="EMBL" id="RBP47242.1"/>
    </source>
</evidence>
<dbReference type="SUPFAM" id="SSF55781">
    <property type="entry name" value="GAF domain-like"/>
    <property type="match status" value="1"/>
</dbReference>
<protein>
    <submittedName>
        <fullName evidence="2">GAF domain-containing protein</fullName>
    </submittedName>
</protein>
<feature type="domain" description="GAF" evidence="1">
    <location>
        <begin position="60"/>
        <end position="193"/>
    </location>
</feature>
<evidence type="ECO:0000313" key="3">
    <source>
        <dbReference type="Proteomes" id="UP000253426"/>
    </source>
</evidence>
<dbReference type="Proteomes" id="UP000253426">
    <property type="component" value="Unassembled WGS sequence"/>
</dbReference>
<dbReference type="EMBL" id="QNRR01000001">
    <property type="protein sequence ID" value="RBP47242.1"/>
    <property type="molecule type" value="Genomic_DNA"/>
</dbReference>
<reference evidence="2 3" key="1">
    <citation type="submission" date="2018-06" db="EMBL/GenBank/DDBJ databases">
        <title>Genomic Encyclopedia of Type Strains, Phase IV (KMG-IV): sequencing the most valuable type-strain genomes for metagenomic binning, comparative biology and taxonomic classification.</title>
        <authorList>
            <person name="Goeker M."/>
        </authorList>
    </citation>
    <scope>NUCLEOTIDE SEQUENCE [LARGE SCALE GENOMIC DNA]</scope>
    <source>
        <strain evidence="2 3">DSM 25532</strain>
    </source>
</reference>
<gene>
    <name evidence="2" type="ORF">DES53_10139</name>
</gene>
<comment type="caution">
    <text evidence="2">The sequence shown here is derived from an EMBL/GenBank/DDBJ whole genome shotgun (WGS) entry which is preliminary data.</text>
</comment>